<keyword evidence="2" id="KW-0547">Nucleotide-binding</keyword>
<name>A0ABV3III2_9BACI</name>
<dbReference type="InterPro" id="IPR003593">
    <property type="entry name" value="AAA+_ATPase"/>
</dbReference>
<dbReference type="Proteomes" id="UP001552502">
    <property type="component" value="Unassembled WGS sequence"/>
</dbReference>
<dbReference type="GO" id="GO:0005524">
    <property type="term" value="F:ATP binding"/>
    <property type="evidence" value="ECO:0007669"/>
    <property type="project" value="UniProtKB-KW"/>
</dbReference>
<evidence type="ECO:0000256" key="1">
    <source>
        <dbReference type="ARBA" id="ARBA00022448"/>
    </source>
</evidence>
<dbReference type="InterPro" id="IPR017871">
    <property type="entry name" value="ABC_transporter-like_CS"/>
</dbReference>
<comment type="caution">
    <text evidence="5">The sequence shown here is derived from an EMBL/GenBank/DDBJ whole genome shotgun (WGS) entry which is preliminary data.</text>
</comment>
<dbReference type="SMART" id="SM00382">
    <property type="entry name" value="AAA"/>
    <property type="match status" value="1"/>
</dbReference>
<dbReference type="PROSITE" id="PS00211">
    <property type="entry name" value="ABC_TRANSPORTER_1"/>
    <property type="match status" value="1"/>
</dbReference>
<dbReference type="SUPFAM" id="SSF52540">
    <property type="entry name" value="P-loop containing nucleoside triphosphate hydrolases"/>
    <property type="match status" value="1"/>
</dbReference>
<keyword evidence="1" id="KW-0813">Transport</keyword>
<reference evidence="5 6" key="1">
    <citation type="journal article" date="2023" name="Proc. Natl. Acad. Sci. U.S.A.">
        <title>Bacterial tolerance to host-exuded specialized metabolites structures the maize root microbiome.</title>
        <authorList>
            <person name="Thoenen L."/>
            <person name="Giroud C."/>
            <person name="Kreuzer M."/>
            <person name="Waelchli J."/>
            <person name="Gfeller V."/>
            <person name="Deslandes-Herold G."/>
            <person name="Mateo P."/>
            <person name="Robert C.A.M."/>
            <person name="Ahrens C.H."/>
            <person name="Rubio-Somoza I."/>
            <person name="Bruggmann R."/>
            <person name="Erb M."/>
            <person name="Schlaeppi K."/>
        </authorList>
    </citation>
    <scope>NUCLEOTIDE SEQUENCE [LARGE SCALE GENOMIC DNA]</scope>
    <source>
        <strain evidence="5 6">LBA1-1-1.1</strain>
    </source>
</reference>
<dbReference type="InterPro" id="IPR027417">
    <property type="entry name" value="P-loop_NTPase"/>
</dbReference>
<evidence type="ECO:0000313" key="5">
    <source>
        <dbReference type="EMBL" id="MEV4913863.1"/>
    </source>
</evidence>
<evidence type="ECO:0000313" key="6">
    <source>
        <dbReference type="Proteomes" id="UP001552502"/>
    </source>
</evidence>
<dbReference type="InterPro" id="IPR003439">
    <property type="entry name" value="ABC_transporter-like_ATP-bd"/>
</dbReference>
<evidence type="ECO:0000256" key="2">
    <source>
        <dbReference type="ARBA" id="ARBA00022741"/>
    </source>
</evidence>
<dbReference type="EMBL" id="JBEGIE010000060">
    <property type="protein sequence ID" value="MEV4913863.1"/>
    <property type="molecule type" value="Genomic_DNA"/>
</dbReference>
<gene>
    <name evidence="5" type="ORF">MRBLBA1_004797</name>
</gene>
<dbReference type="PANTHER" id="PTHR42939">
    <property type="entry name" value="ABC TRANSPORTER ATP-BINDING PROTEIN ALBC-RELATED"/>
    <property type="match status" value="1"/>
</dbReference>
<protein>
    <submittedName>
        <fullName evidence="5">ATP-binding cassette domain-containing protein</fullName>
    </submittedName>
</protein>
<dbReference type="Gene3D" id="3.40.50.300">
    <property type="entry name" value="P-loop containing nucleotide triphosphate hydrolases"/>
    <property type="match status" value="1"/>
</dbReference>
<keyword evidence="3 5" id="KW-0067">ATP-binding</keyword>
<sequence>MIELSHIISLSNVSKKVKKQLILDDITLKLESNKTYGFIGYNGSGKSMLFKVICGFTSYTSGVVKVNDKVIGKDIDFIEDAGVIIEAPEFLPKLTGYENLFLLSKIKKIISKEQIINSLKLVGLEDHMNKHVGKYSLGMKQRLRIAQAIMENQSILILDEPFNGLDKKGVMEIQQLLLELKKVKTILLTSHNENDISLLCDVVFELESGKVINEERMVNK</sequence>
<dbReference type="PANTHER" id="PTHR42939:SF1">
    <property type="entry name" value="ABC TRANSPORTER ATP-BINDING PROTEIN ALBC-RELATED"/>
    <property type="match status" value="1"/>
</dbReference>
<proteinExistence type="predicted"/>
<feature type="domain" description="ABC transporter" evidence="4">
    <location>
        <begin position="8"/>
        <end position="220"/>
    </location>
</feature>
<evidence type="ECO:0000259" key="4">
    <source>
        <dbReference type="PROSITE" id="PS50893"/>
    </source>
</evidence>
<dbReference type="RefSeq" id="WP_199640713.1">
    <property type="nucleotide sequence ID" value="NZ_JBEGIE010000060.1"/>
</dbReference>
<accession>A0ABV3III2</accession>
<evidence type="ECO:0000256" key="3">
    <source>
        <dbReference type="ARBA" id="ARBA00022840"/>
    </source>
</evidence>
<keyword evidence="6" id="KW-1185">Reference proteome</keyword>
<dbReference type="PROSITE" id="PS50893">
    <property type="entry name" value="ABC_TRANSPORTER_2"/>
    <property type="match status" value="1"/>
</dbReference>
<dbReference type="InterPro" id="IPR051782">
    <property type="entry name" value="ABC_Transporter_VariousFunc"/>
</dbReference>
<dbReference type="Pfam" id="PF00005">
    <property type="entry name" value="ABC_tran"/>
    <property type="match status" value="1"/>
</dbReference>
<organism evidence="5 6">
    <name type="scientific">Bacillus proteolyticus</name>
    <dbReference type="NCBI Taxonomy" id="2026192"/>
    <lineage>
        <taxon>Bacteria</taxon>
        <taxon>Bacillati</taxon>
        <taxon>Bacillota</taxon>
        <taxon>Bacilli</taxon>
        <taxon>Bacillales</taxon>
        <taxon>Bacillaceae</taxon>
        <taxon>Bacillus</taxon>
        <taxon>Bacillus cereus group</taxon>
    </lineage>
</organism>